<protein>
    <submittedName>
        <fullName evidence="2">Uncharacterized protein</fullName>
    </submittedName>
</protein>
<evidence type="ECO:0000256" key="1">
    <source>
        <dbReference type="SAM" id="Phobius"/>
    </source>
</evidence>
<name>A0A2P2QY82_RHIMU</name>
<dbReference type="EMBL" id="GGEC01091350">
    <property type="protein sequence ID" value="MBX71834.1"/>
    <property type="molecule type" value="Transcribed_RNA"/>
</dbReference>
<sequence>MKIKRLPVVTFYISIIVTLHWLFMCISCI</sequence>
<dbReference type="AlphaFoldDB" id="A0A2P2QY82"/>
<organism evidence="2">
    <name type="scientific">Rhizophora mucronata</name>
    <name type="common">Asiatic mangrove</name>
    <dbReference type="NCBI Taxonomy" id="61149"/>
    <lineage>
        <taxon>Eukaryota</taxon>
        <taxon>Viridiplantae</taxon>
        <taxon>Streptophyta</taxon>
        <taxon>Embryophyta</taxon>
        <taxon>Tracheophyta</taxon>
        <taxon>Spermatophyta</taxon>
        <taxon>Magnoliopsida</taxon>
        <taxon>eudicotyledons</taxon>
        <taxon>Gunneridae</taxon>
        <taxon>Pentapetalae</taxon>
        <taxon>rosids</taxon>
        <taxon>fabids</taxon>
        <taxon>Malpighiales</taxon>
        <taxon>Rhizophoraceae</taxon>
        <taxon>Rhizophora</taxon>
    </lineage>
</organism>
<keyword evidence="1" id="KW-0472">Membrane</keyword>
<evidence type="ECO:0000313" key="2">
    <source>
        <dbReference type="EMBL" id="MBX71834.1"/>
    </source>
</evidence>
<keyword evidence="1" id="KW-0812">Transmembrane</keyword>
<feature type="transmembrane region" description="Helical" evidence="1">
    <location>
        <begin position="6"/>
        <end position="26"/>
    </location>
</feature>
<keyword evidence="1" id="KW-1133">Transmembrane helix</keyword>
<reference evidence="2" key="1">
    <citation type="submission" date="2018-02" db="EMBL/GenBank/DDBJ databases">
        <title>Rhizophora mucronata_Transcriptome.</title>
        <authorList>
            <person name="Meera S.P."/>
            <person name="Sreeshan A."/>
            <person name="Augustine A."/>
        </authorList>
    </citation>
    <scope>NUCLEOTIDE SEQUENCE</scope>
    <source>
        <tissue evidence="2">Leaf</tissue>
    </source>
</reference>
<proteinExistence type="predicted"/>
<accession>A0A2P2QY82</accession>